<proteinExistence type="predicted"/>
<keyword evidence="2" id="KW-1185">Reference proteome</keyword>
<evidence type="ECO:0000313" key="2">
    <source>
        <dbReference type="Proteomes" id="UP000270094"/>
    </source>
</evidence>
<name>A0A3P7JID9_STRVU</name>
<reference evidence="1 2" key="1">
    <citation type="submission" date="2018-11" db="EMBL/GenBank/DDBJ databases">
        <authorList>
            <consortium name="Pathogen Informatics"/>
        </authorList>
    </citation>
    <scope>NUCLEOTIDE SEQUENCE [LARGE SCALE GENOMIC DNA]</scope>
</reference>
<dbReference type="EMBL" id="UYYB01100926">
    <property type="protein sequence ID" value="VDM78074.1"/>
    <property type="molecule type" value="Genomic_DNA"/>
</dbReference>
<accession>A0A3P7JID9</accession>
<dbReference type="Proteomes" id="UP000270094">
    <property type="component" value="Unassembled WGS sequence"/>
</dbReference>
<organism evidence="1 2">
    <name type="scientific">Strongylus vulgaris</name>
    <name type="common">Blood worm</name>
    <dbReference type="NCBI Taxonomy" id="40348"/>
    <lineage>
        <taxon>Eukaryota</taxon>
        <taxon>Metazoa</taxon>
        <taxon>Ecdysozoa</taxon>
        <taxon>Nematoda</taxon>
        <taxon>Chromadorea</taxon>
        <taxon>Rhabditida</taxon>
        <taxon>Rhabditina</taxon>
        <taxon>Rhabditomorpha</taxon>
        <taxon>Strongyloidea</taxon>
        <taxon>Strongylidae</taxon>
        <taxon>Strongylus</taxon>
    </lineage>
</organism>
<sequence>MEHFYYVKDKLKKTTGNKLEMANLLRRCCLLPAVAPPADLVKGQVPLITAEEVWLAITKTKNGKAFGPDDIPSEFRKECVWSVLHGLQPLQSGHQN</sequence>
<protein>
    <submittedName>
        <fullName evidence="1">Uncharacterized protein</fullName>
    </submittedName>
</protein>
<gene>
    <name evidence="1" type="ORF">SVUK_LOCUS13072</name>
</gene>
<dbReference type="AlphaFoldDB" id="A0A3P7JID9"/>
<evidence type="ECO:0000313" key="1">
    <source>
        <dbReference type="EMBL" id="VDM78074.1"/>
    </source>
</evidence>
<dbReference type="OrthoDB" id="418748at2759"/>